<gene>
    <name evidence="4" type="ORF">MEDL_27920</name>
</gene>
<sequence>MSSSIFCGPCQYEEIIKGAKKWCTDCEDGYCEDCEKVHRSTKMSRNHKLISIADYRKIKDVSVKQNCEDHGKKFDLYCVTHDRALCISCVNQHKSCADVTPLEEAARNAKESTAFADLEDTINGALKNIGKCIEDQESTEKHVENQKQMITKNIKEIREKINKQLNILEQKLINDLSVISAKCKSSL</sequence>
<dbReference type="PANTHER" id="PTHR25462:SF296">
    <property type="entry name" value="MEIOTIC P26, ISOFORM F"/>
    <property type="match status" value="1"/>
</dbReference>
<dbReference type="InterPro" id="IPR000315">
    <property type="entry name" value="Znf_B-box"/>
</dbReference>
<dbReference type="AlphaFoldDB" id="A0A8S3RWJ0"/>
<accession>A0A8S3RWJ0</accession>
<feature type="coiled-coil region" evidence="2">
    <location>
        <begin position="140"/>
        <end position="171"/>
    </location>
</feature>
<keyword evidence="1" id="KW-0479">Metal-binding</keyword>
<keyword evidence="1" id="KW-0862">Zinc</keyword>
<dbReference type="Gene3D" id="4.10.830.40">
    <property type="match status" value="1"/>
</dbReference>
<comment type="caution">
    <text evidence="4">The sequence shown here is derived from an EMBL/GenBank/DDBJ whole genome shotgun (WGS) entry which is preliminary data.</text>
</comment>
<dbReference type="GO" id="GO:0008270">
    <property type="term" value="F:zinc ion binding"/>
    <property type="evidence" value="ECO:0007669"/>
    <property type="project" value="UniProtKB-KW"/>
</dbReference>
<protein>
    <recommendedName>
        <fullName evidence="3">B box-type domain-containing protein</fullName>
    </recommendedName>
</protein>
<organism evidence="4 5">
    <name type="scientific">Mytilus edulis</name>
    <name type="common">Blue mussel</name>
    <dbReference type="NCBI Taxonomy" id="6550"/>
    <lineage>
        <taxon>Eukaryota</taxon>
        <taxon>Metazoa</taxon>
        <taxon>Spiralia</taxon>
        <taxon>Lophotrochozoa</taxon>
        <taxon>Mollusca</taxon>
        <taxon>Bivalvia</taxon>
        <taxon>Autobranchia</taxon>
        <taxon>Pteriomorphia</taxon>
        <taxon>Mytilida</taxon>
        <taxon>Mytiloidea</taxon>
        <taxon>Mytilidae</taxon>
        <taxon>Mytilinae</taxon>
        <taxon>Mytilus</taxon>
    </lineage>
</organism>
<name>A0A8S3RWJ0_MYTED</name>
<dbReference type="Pfam" id="PF22586">
    <property type="entry name" value="ANCHR-like_BBOX"/>
    <property type="match status" value="1"/>
</dbReference>
<evidence type="ECO:0000256" key="1">
    <source>
        <dbReference type="PROSITE-ProRule" id="PRU00024"/>
    </source>
</evidence>
<feature type="domain" description="B box-type" evidence="3">
    <location>
        <begin position="2"/>
        <end position="52"/>
    </location>
</feature>
<dbReference type="Proteomes" id="UP000683360">
    <property type="component" value="Unassembled WGS sequence"/>
</dbReference>
<dbReference type="PANTHER" id="PTHR25462">
    <property type="entry name" value="BONUS, ISOFORM C-RELATED"/>
    <property type="match status" value="1"/>
</dbReference>
<evidence type="ECO:0000313" key="5">
    <source>
        <dbReference type="Proteomes" id="UP000683360"/>
    </source>
</evidence>
<evidence type="ECO:0000259" key="3">
    <source>
        <dbReference type="PROSITE" id="PS50119"/>
    </source>
</evidence>
<evidence type="ECO:0000256" key="2">
    <source>
        <dbReference type="SAM" id="Coils"/>
    </source>
</evidence>
<keyword evidence="1" id="KW-0863">Zinc-finger</keyword>
<dbReference type="PROSITE" id="PS50119">
    <property type="entry name" value="ZF_BBOX"/>
    <property type="match status" value="1"/>
</dbReference>
<dbReference type="InterPro" id="IPR047153">
    <property type="entry name" value="TRIM45/56/19-like"/>
</dbReference>
<dbReference type="CDD" id="cd19757">
    <property type="entry name" value="Bbox1"/>
    <property type="match status" value="1"/>
</dbReference>
<dbReference type="OrthoDB" id="6100019at2759"/>
<dbReference type="SUPFAM" id="SSF57845">
    <property type="entry name" value="B-box zinc-binding domain"/>
    <property type="match status" value="1"/>
</dbReference>
<dbReference type="EMBL" id="CAJPWZ010001397">
    <property type="protein sequence ID" value="CAG2214000.1"/>
    <property type="molecule type" value="Genomic_DNA"/>
</dbReference>
<reference evidence="4" key="1">
    <citation type="submission" date="2021-03" db="EMBL/GenBank/DDBJ databases">
        <authorList>
            <person name="Bekaert M."/>
        </authorList>
    </citation>
    <scope>NUCLEOTIDE SEQUENCE</scope>
</reference>
<dbReference type="Gene3D" id="3.30.160.60">
    <property type="entry name" value="Classic Zinc Finger"/>
    <property type="match status" value="1"/>
</dbReference>
<dbReference type="Pfam" id="PF00643">
    <property type="entry name" value="zf-B_box"/>
    <property type="match status" value="1"/>
</dbReference>
<keyword evidence="5" id="KW-1185">Reference proteome</keyword>
<proteinExistence type="predicted"/>
<evidence type="ECO:0000313" key="4">
    <source>
        <dbReference type="EMBL" id="CAG2214000.1"/>
    </source>
</evidence>
<keyword evidence="2" id="KW-0175">Coiled coil</keyword>